<dbReference type="EMBL" id="JAVRJZ010000178">
    <property type="protein sequence ID" value="KAK2702757.1"/>
    <property type="molecule type" value="Genomic_DNA"/>
</dbReference>
<protein>
    <submittedName>
        <fullName evidence="4">Uncharacterized protein</fullName>
    </submittedName>
</protein>
<dbReference type="GO" id="GO:0060090">
    <property type="term" value="F:molecular adaptor activity"/>
    <property type="evidence" value="ECO:0007669"/>
    <property type="project" value="TreeGrafter"/>
</dbReference>
<dbReference type="GO" id="GO:0072380">
    <property type="term" value="C:TRC complex"/>
    <property type="evidence" value="ECO:0007669"/>
    <property type="project" value="TreeGrafter"/>
</dbReference>
<sequence length="175" mass="18582">MFPSRAIKLDGQNAVYFCNRAAAHSKAENYKAAVDDCKKAIEIDPKYAKAYGRMGLAYSALKQYKESLEAYQMAVQLEPGNESYRVNVKISEDNLKQSTPEMPSLAARADAALGGSAILGIVADAILLGVARAGSDIVGNFTGMSDAVIAGIVSDTMASPSVQSYIDDVVEDMSS</sequence>
<reference evidence="4" key="1">
    <citation type="submission" date="2023-07" db="EMBL/GenBank/DDBJ databases">
        <title>Chromosome-level genome assembly of Artemia franciscana.</title>
        <authorList>
            <person name="Jo E."/>
        </authorList>
    </citation>
    <scope>NUCLEOTIDE SEQUENCE</scope>
    <source>
        <tissue evidence="4">Whole body</tissue>
    </source>
</reference>
<dbReference type="SMART" id="SM00028">
    <property type="entry name" value="TPR"/>
    <property type="match status" value="2"/>
</dbReference>
<dbReference type="PANTHER" id="PTHR45831">
    <property type="entry name" value="LD24721P"/>
    <property type="match status" value="1"/>
</dbReference>
<dbReference type="InterPro" id="IPR011990">
    <property type="entry name" value="TPR-like_helical_dom_sf"/>
</dbReference>
<name>A0AA88HCF3_ARTSF</name>
<gene>
    <name evidence="4" type="ORF">QYM36_018645</name>
</gene>
<dbReference type="Gene3D" id="1.25.40.10">
    <property type="entry name" value="Tetratricopeptide repeat domain"/>
    <property type="match status" value="1"/>
</dbReference>
<accession>A0AA88HCF3</accession>
<proteinExistence type="predicted"/>
<keyword evidence="2 3" id="KW-0802">TPR repeat</keyword>
<dbReference type="AlphaFoldDB" id="A0AA88HCF3"/>
<keyword evidence="1" id="KW-0677">Repeat</keyword>
<dbReference type="Proteomes" id="UP001187531">
    <property type="component" value="Unassembled WGS sequence"/>
</dbReference>
<dbReference type="GO" id="GO:0006620">
    <property type="term" value="P:post-translational protein targeting to endoplasmic reticulum membrane"/>
    <property type="evidence" value="ECO:0007669"/>
    <property type="project" value="TreeGrafter"/>
</dbReference>
<feature type="repeat" description="TPR" evidence="3">
    <location>
        <begin position="14"/>
        <end position="47"/>
    </location>
</feature>
<dbReference type="InterPro" id="IPR019734">
    <property type="entry name" value="TPR_rpt"/>
</dbReference>
<dbReference type="InterPro" id="IPR047150">
    <property type="entry name" value="SGT"/>
</dbReference>
<feature type="repeat" description="TPR" evidence="3">
    <location>
        <begin position="48"/>
        <end position="81"/>
    </location>
</feature>
<dbReference type="PROSITE" id="PS50293">
    <property type="entry name" value="TPR_REGION"/>
    <property type="match status" value="1"/>
</dbReference>
<dbReference type="PANTHER" id="PTHR45831:SF2">
    <property type="entry name" value="LD24721P"/>
    <property type="match status" value="1"/>
</dbReference>
<evidence type="ECO:0000256" key="1">
    <source>
        <dbReference type="ARBA" id="ARBA00022737"/>
    </source>
</evidence>
<evidence type="ECO:0000313" key="5">
    <source>
        <dbReference type="Proteomes" id="UP001187531"/>
    </source>
</evidence>
<feature type="non-terminal residue" evidence="4">
    <location>
        <position position="175"/>
    </location>
</feature>
<evidence type="ECO:0000313" key="4">
    <source>
        <dbReference type="EMBL" id="KAK2702757.1"/>
    </source>
</evidence>
<evidence type="ECO:0000256" key="3">
    <source>
        <dbReference type="PROSITE-ProRule" id="PRU00339"/>
    </source>
</evidence>
<evidence type="ECO:0000256" key="2">
    <source>
        <dbReference type="ARBA" id="ARBA00022803"/>
    </source>
</evidence>
<dbReference type="Pfam" id="PF00515">
    <property type="entry name" value="TPR_1"/>
    <property type="match status" value="2"/>
</dbReference>
<comment type="caution">
    <text evidence="4">The sequence shown here is derived from an EMBL/GenBank/DDBJ whole genome shotgun (WGS) entry which is preliminary data.</text>
</comment>
<keyword evidence="5" id="KW-1185">Reference proteome</keyword>
<dbReference type="SUPFAM" id="SSF48452">
    <property type="entry name" value="TPR-like"/>
    <property type="match status" value="1"/>
</dbReference>
<organism evidence="4 5">
    <name type="scientific">Artemia franciscana</name>
    <name type="common">Brine shrimp</name>
    <name type="synonym">Artemia sanfranciscana</name>
    <dbReference type="NCBI Taxonomy" id="6661"/>
    <lineage>
        <taxon>Eukaryota</taxon>
        <taxon>Metazoa</taxon>
        <taxon>Ecdysozoa</taxon>
        <taxon>Arthropoda</taxon>
        <taxon>Crustacea</taxon>
        <taxon>Branchiopoda</taxon>
        <taxon>Anostraca</taxon>
        <taxon>Artemiidae</taxon>
        <taxon>Artemia</taxon>
    </lineage>
</organism>
<dbReference type="GO" id="GO:0016020">
    <property type="term" value="C:membrane"/>
    <property type="evidence" value="ECO:0007669"/>
    <property type="project" value="TreeGrafter"/>
</dbReference>
<dbReference type="PROSITE" id="PS50005">
    <property type="entry name" value="TPR"/>
    <property type="match status" value="2"/>
</dbReference>